<dbReference type="InterPro" id="IPR012338">
    <property type="entry name" value="Beta-lactam/transpept-like"/>
</dbReference>
<dbReference type="InterPro" id="IPR001460">
    <property type="entry name" value="PCN-bd_Tpept"/>
</dbReference>
<proteinExistence type="predicted"/>
<evidence type="ECO:0000259" key="3">
    <source>
        <dbReference type="Pfam" id="PF00905"/>
    </source>
</evidence>
<dbReference type="SUPFAM" id="SSF54184">
    <property type="entry name" value="Penicillin-binding protein 2x (pbp-2x), c-terminal domain"/>
    <property type="match status" value="1"/>
</dbReference>
<evidence type="ECO:0000256" key="1">
    <source>
        <dbReference type="ARBA" id="ARBA00004370"/>
    </source>
</evidence>
<dbReference type="Gene3D" id="3.90.1310.10">
    <property type="entry name" value="Penicillin-binding protein 2a (Domain 2)"/>
    <property type="match status" value="1"/>
</dbReference>
<gene>
    <name evidence="4" type="ORF">JM64_07575</name>
</gene>
<dbReference type="Proteomes" id="UP000077096">
    <property type="component" value="Chromosome"/>
</dbReference>
<dbReference type="EMBL" id="CP011393">
    <property type="protein sequence ID" value="ANE41826.1"/>
    <property type="molecule type" value="Genomic_DNA"/>
</dbReference>
<dbReference type="InterPro" id="IPR050515">
    <property type="entry name" value="Beta-lactam/transpept"/>
</dbReference>
<keyword evidence="2" id="KW-0472">Membrane</keyword>
<name>A0A172T4E9_FERPE</name>
<dbReference type="OrthoDB" id="9757901at2"/>
<dbReference type="Gene3D" id="3.40.710.10">
    <property type="entry name" value="DD-peptidase/beta-lactamase superfamily"/>
    <property type="match status" value="1"/>
</dbReference>
<evidence type="ECO:0000313" key="5">
    <source>
        <dbReference type="Proteomes" id="UP000077096"/>
    </source>
</evidence>
<dbReference type="PANTHER" id="PTHR30627:SF1">
    <property type="entry name" value="PEPTIDOGLYCAN D,D-TRANSPEPTIDASE FTSI"/>
    <property type="match status" value="1"/>
</dbReference>
<dbReference type="KEGG" id="fng:JM64_07575"/>
<dbReference type="GO" id="GO:0005886">
    <property type="term" value="C:plasma membrane"/>
    <property type="evidence" value="ECO:0007669"/>
    <property type="project" value="TreeGrafter"/>
</dbReference>
<dbReference type="InterPro" id="IPR036138">
    <property type="entry name" value="PBP_dimer_sf"/>
</dbReference>
<dbReference type="PANTHER" id="PTHR30627">
    <property type="entry name" value="PEPTIDOGLYCAN D,D-TRANSPEPTIDASE"/>
    <property type="match status" value="1"/>
</dbReference>
<sequence length="596" mass="66575">MRRSKYRYRLVLLTVSVLIIILLVKVYTNIYTNRYAVKSYVPALRGNIYDSRGRLLATSEIVYGVYLDLNYLRSFAGNAFKKSPDFLRLLNAFGASEQLSELDKKNILRLGIVNSRQEAIKKIPTQFLKFVAIVPEERRISLSDFGLSAIVGKTDQRHGISGVEAYFDKILRPIRDGVVSVTYSGIIGRPLNYVKIEPENGKNVRITIDSELQRQLYLLAQDYKAKKQATEVGVLVMESNTGKVRAALTTQSWPTYYMGYIEPGSTIKPIIFSAALELGLVTPNTNYYCPGYVKPIEDLNLTIKDLEVHKDINLYDGLVHSCNVVSIFTTKKIIDSFGIEKLYEIFQSFGFGRETGIELQGEIPGKLNPPDKWYKADWAFMGIGQSIGVTPIQLLAAFNTIVNDGIYVTPTIDEGKEVTKKRVISKATADIVKQMLEDVVERGTGINAKIDGVKILGKTGTAQKNQKKDVTAVFVGQAILDKPYTIMVWVDSPQTEKLSSIVAAPFFKEVVLKLKQYQDDLINPKKPSYTTLPDITGWNISQLKELAESTSVVLKLNGTGLYVEKYATATTSDATNVTVVEVWLTDTPITLKHIVQ</sequence>
<accession>A0A172T4E9</accession>
<dbReference type="GO" id="GO:0071555">
    <property type="term" value="P:cell wall organization"/>
    <property type="evidence" value="ECO:0007669"/>
    <property type="project" value="TreeGrafter"/>
</dbReference>
<comment type="subcellular location">
    <subcellularLocation>
        <location evidence="1">Membrane</location>
    </subcellularLocation>
</comment>
<feature type="domain" description="Penicillin-binding protein transpeptidase" evidence="3">
    <location>
        <begin position="233"/>
        <end position="510"/>
    </location>
</feature>
<dbReference type="Gene3D" id="3.30.450.330">
    <property type="match status" value="1"/>
</dbReference>
<evidence type="ECO:0000256" key="2">
    <source>
        <dbReference type="ARBA" id="ARBA00023136"/>
    </source>
</evidence>
<dbReference type="GO" id="GO:0008658">
    <property type="term" value="F:penicillin binding"/>
    <property type="evidence" value="ECO:0007669"/>
    <property type="project" value="InterPro"/>
</dbReference>
<dbReference type="SUPFAM" id="SSF56601">
    <property type="entry name" value="beta-lactamase/transpeptidase-like"/>
    <property type="match status" value="1"/>
</dbReference>
<dbReference type="SUPFAM" id="SSF56519">
    <property type="entry name" value="Penicillin binding protein dimerisation domain"/>
    <property type="match status" value="1"/>
</dbReference>
<dbReference type="PATRIC" id="fig|93466.3.peg.1599"/>
<reference evidence="4 5" key="1">
    <citation type="submission" date="2014-08" db="EMBL/GenBank/DDBJ databases">
        <title>Fervidobacterium pennivorans DYC genome.</title>
        <authorList>
            <person name="Wushke S."/>
        </authorList>
    </citation>
    <scope>NUCLEOTIDE SEQUENCE [LARGE SCALE GENOMIC DNA]</scope>
    <source>
        <strain evidence="4 5">DYC</strain>
    </source>
</reference>
<evidence type="ECO:0000313" key="4">
    <source>
        <dbReference type="EMBL" id="ANE41826.1"/>
    </source>
</evidence>
<dbReference type="AlphaFoldDB" id="A0A172T4E9"/>
<protein>
    <submittedName>
        <fullName evidence="4">Penicillin-binding protein</fullName>
    </submittedName>
</protein>
<organism evidence="4 5">
    <name type="scientific">Fervidobacterium pennivorans</name>
    <dbReference type="NCBI Taxonomy" id="93466"/>
    <lineage>
        <taxon>Bacteria</taxon>
        <taxon>Thermotogati</taxon>
        <taxon>Thermotogota</taxon>
        <taxon>Thermotogae</taxon>
        <taxon>Thermotogales</taxon>
        <taxon>Fervidobacteriaceae</taxon>
        <taxon>Fervidobacterium</taxon>
    </lineage>
</organism>
<dbReference type="Pfam" id="PF00905">
    <property type="entry name" value="Transpeptidase"/>
    <property type="match status" value="1"/>
</dbReference>